<accession>A0A167K095</accession>
<dbReference type="OrthoDB" id="1534087at2759"/>
<dbReference type="EMBL" id="KV417297">
    <property type="protein sequence ID" value="KZO94120.1"/>
    <property type="molecule type" value="Genomic_DNA"/>
</dbReference>
<dbReference type="Gene3D" id="1.25.40.10">
    <property type="entry name" value="Tetratricopeptide repeat domain"/>
    <property type="match status" value="2"/>
</dbReference>
<gene>
    <name evidence="2" type="ORF">CALVIDRAFT_556646</name>
</gene>
<dbReference type="AlphaFoldDB" id="A0A167K095"/>
<dbReference type="Proteomes" id="UP000076738">
    <property type="component" value="Unassembled WGS sequence"/>
</dbReference>
<reference evidence="2 3" key="1">
    <citation type="journal article" date="2016" name="Mol. Biol. Evol.">
        <title>Comparative Genomics of Early-Diverging Mushroom-Forming Fungi Provides Insights into the Origins of Lignocellulose Decay Capabilities.</title>
        <authorList>
            <person name="Nagy L.G."/>
            <person name="Riley R."/>
            <person name="Tritt A."/>
            <person name="Adam C."/>
            <person name="Daum C."/>
            <person name="Floudas D."/>
            <person name="Sun H."/>
            <person name="Yadav J.S."/>
            <person name="Pangilinan J."/>
            <person name="Larsson K.H."/>
            <person name="Matsuura K."/>
            <person name="Barry K."/>
            <person name="Labutti K."/>
            <person name="Kuo R."/>
            <person name="Ohm R.A."/>
            <person name="Bhattacharya S.S."/>
            <person name="Shirouzu T."/>
            <person name="Yoshinaga Y."/>
            <person name="Martin F.M."/>
            <person name="Grigoriev I.V."/>
            <person name="Hibbett D.S."/>
        </authorList>
    </citation>
    <scope>NUCLEOTIDE SEQUENCE [LARGE SCALE GENOMIC DNA]</scope>
    <source>
        <strain evidence="2 3">TUFC12733</strain>
    </source>
</reference>
<evidence type="ECO:0000313" key="3">
    <source>
        <dbReference type="Proteomes" id="UP000076738"/>
    </source>
</evidence>
<keyword evidence="3" id="KW-1185">Reference proteome</keyword>
<protein>
    <submittedName>
        <fullName evidence="2">TPR-like protein</fullName>
    </submittedName>
</protein>
<dbReference type="PANTHER" id="PTHR47691">
    <property type="entry name" value="REGULATOR-RELATED"/>
    <property type="match status" value="1"/>
</dbReference>
<dbReference type="Gene3D" id="3.40.50.300">
    <property type="entry name" value="P-loop containing nucleotide triphosphate hydrolases"/>
    <property type="match status" value="1"/>
</dbReference>
<dbReference type="SUPFAM" id="SSF48452">
    <property type="entry name" value="TPR-like"/>
    <property type="match status" value="2"/>
</dbReference>
<evidence type="ECO:0000259" key="1">
    <source>
        <dbReference type="Pfam" id="PF00931"/>
    </source>
</evidence>
<dbReference type="InterPro" id="IPR027417">
    <property type="entry name" value="P-loop_NTPase"/>
</dbReference>
<dbReference type="Pfam" id="PF00931">
    <property type="entry name" value="NB-ARC"/>
    <property type="match status" value="1"/>
</dbReference>
<dbReference type="InterPro" id="IPR011990">
    <property type="entry name" value="TPR-like_helical_dom_sf"/>
</dbReference>
<feature type="domain" description="NB-ARC" evidence="1">
    <location>
        <begin position="200"/>
        <end position="307"/>
    </location>
</feature>
<dbReference type="SUPFAM" id="SSF52540">
    <property type="entry name" value="P-loop containing nucleoside triphosphate hydrolases"/>
    <property type="match status" value="1"/>
</dbReference>
<evidence type="ECO:0000313" key="2">
    <source>
        <dbReference type="EMBL" id="KZO94120.1"/>
    </source>
</evidence>
<dbReference type="STRING" id="1330018.A0A167K095"/>
<sequence length="913" mass="100081">MSSTTSSTSVRQASLDACLARWKAKAGRVLDPMRQSLGKTSLQVLGVWELVQTQKKEYQDLVRRLTWITEQVLDRVPPDAGGDEATQQMVNALRLVTNQVDKFLRSQPLTPGSAVGGGSCDTVANLGKALDAVTLQFAAIHTVNVGLRLDELQMQNNASLASQGYAWIPRYGTMLRRPTPSSLLIADIPPEPVVFCGRDKLVKSIVRLLLQDRTCRIPLLGPGGMGKTSVAVAVINDTRVKTKYRQDIRFVSCEGLVSADGIVQALAASLGLQANSNPRKTLLQYLSSRACVLLVLDNLETAWDSEDKINVEQLLAKLAEISSLSLVITMRGAVRPAGVDWSEESTHLLRPLSLDAARQVWTRIARTTDSKLDQLLVRLDGLPLAITLMAHQGQLLSPTELLEAYTVEKTALIEEADGGRLTSLDVSIQLSLNSRTMSKSRDATALLSLLSLLPDGVSIAILRRSIPSIRNARKSASALLAVALASKEKDRIRALAPIRDFISTRYPPKDGPLREIRSYFAALTLKAYSIPKDRSKEALDMLSNEFGNITSIQLHFWSTPPLSDVDAGLVATLGLADFSRLTHYGDCLPLLHLAKTKLEHIGNRSGAARCTQILGELLNSHSRYGEAIQKLQEARTTFRRMGNLFLEAQCTRSIGDALRMLCRYTEAMANLEEAQAMFMLLGYRLGIAQCIDTIGRTLYLLHRHDEALAMLKMAKSMFVVLDDPWAEAQSAQGISTVLISLDRHDEAIAILEEVKPVLEKLGNKRGAAQCIHSMGDVLLTLGRYNEGITKLDEAKEAYAGIGDTLSVAQCTAHAGNLLRMLNQSDKALALVETAQRDFEAIGYPIGVAKCKKVRGHIFAEQDRKLEAETCFTDAMRMFQEMDMPQDVQRCRDALSALRAGHSTSSSSLSAECR</sequence>
<name>A0A167K095_CALVF</name>
<proteinExistence type="predicted"/>
<dbReference type="PANTHER" id="PTHR47691:SF3">
    <property type="entry name" value="HTH-TYPE TRANSCRIPTIONAL REGULATOR RV0890C-RELATED"/>
    <property type="match status" value="1"/>
</dbReference>
<dbReference type="InterPro" id="IPR002182">
    <property type="entry name" value="NB-ARC"/>
</dbReference>
<organism evidence="2 3">
    <name type="scientific">Calocera viscosa (strain TUFC12733)</name>
    <dbReference type="NCBI Taxonomy" id="1330018"/>
    <lineage>
        <taxon>Eukaryota</taxon>
        <taxon>Fungi</taxon>
        <taxon>Dikarya</taxon>
        <taxon>Basidiomycota</taxon>
        <taxon>Agaricomycotina</taxon>
        <taxon>Dacrymycetes</taxon>
        <taxon>Dacrymycetales</taxon>
        <taxon>Dacrymycetaceae</taxon>
        <taxon>Calocera</taxon>
    </lineage>
</organism>